<dbReference type="AlphaFoldDB" id="A0A0U4W421"/>
<evidence type="ECO:0000256" key="1">
    <source>
        <dbReference type="SAM" id="SignalP"/>
    </source>
</evidence>
<feature type="chain" id="PRO_5006853344" description="DUF2845 domain-containing protein" evidence="1">
    <location>
        <begin position="20"/>
        <end position="99"/>
    </location>
</feature>
<evidence type="ECO:0008006" key="4">
    <source>
        <dbReference type="Google" id="ProtNLM"/>
    </source>
</evidence>
<organism evidence="2 3">
    <name type="scientific">Pseudomonas oryzihabitans</name>
    <dbReference type="NCBI Taxonomy" id="47885"/>
    <lineage>
        <taxon>Bacteria</taxon>
        <taxon>Pseudomonadati</taxon>
        <taxon>Pseudomonadota</taxon>
        <taxon>Gammaproteobacteria</taxon>
        <taxon>Pseudomonadales</taxon>
        <taxon>Pseudomonadaceae</taxon>
        <taxon>Pseudomonas</taxon>
    </lineage>
</organism>
<dbReference type="Proteomes" id="UP000064137">
    <property type="component" value="Chromosome"/>
</dbReference>
<protein>
    <recommendedName>
        <fullName evidence="4">DUF2845 domain-containing protein</fullName>
    </recommendedName>
</protein>
<proteinExistence type="predicted"/>
<name>A0A0U4W421_9PSED</name>
<keyword evidence="1" id="KW-0732">Signal</keyword>
<dbReference type="KEGG" id="por:APT59_18820"/>
<reference evidence="2 3" key="1">
    <citation type="submission" date="2016-01" db="EMBL/GenBank/DDBJ databases">
        <title>Annotation of Pseudomonas oryzihabitans USDA-ARS-USMARC-56511.</title>
        <authorList>
            <person name="Harhay G.P."/>
            <person name="Harhay D.M."/>
            <person name="Smith T.P.L."/>
            <person name="Bono J.L."/>
            <person name="Heaton M.P."/>
            <person name="Clawson M.L."/>
            <person name="Chitko-Mckown C.G."/>
            <person name="Capik S.F."/>
            <person name="DeDonder K.D."/>
            <person name="Apley M.D."/>
            <person name="Lubbers B.V."/>
            <person name="White B.J."/>
            <person name="Larson R.L."/>
        </authorList>
    </citation>
    <scope>NUCLEOTIDE SEQUENCE [LARGE SCALE GENOMIC DNA]</scope>
    <source>
        <strain evidence="2 3">USDA-ARS-USMARC-56511</strain>
    </source>
</reference>
<dbReference type="RefSeq" id="WP_059316258.1">
    <property type="nucleotide sequence ID" value="NZ_CP013987.1"/>
</dbReference>
<accession>A0A0U4W421</accession>
<dbReference type="EMBL" id="CP013987">
    <property type="protein sequence ID" value="ALZ86152.1"/>
    <property type="molecule type" value="Genomic_DNA"/>
</dbReference>
<evidence type="ECO:0000313" key="2">
    <source>
        <dbReference type="EMBL" id="ALZ86152.1"/>
    </source>
</evidence>
<dbReference type="InterPro" id="IPR021268">
    <property type="entry name" value="DUF2845"/>
</dbReference>
<evidence type="ECO:0000313" key="3">
    <source>
        <dbReference type="Proteomes" id="UP000064137"/>
    </source>
</evidence>
<gene>
    <name evidence="2" type="ORF">APT59_18820</name>
</gene>
<feature type="signal peptide" evidence="1">
    <location>
        <begin position="1"/>
        <end position="19"/>
    </location>
</feature>
<dbReference type="OrthoDB" id="8906462at2"/>
<sequence length="99" mass="10853">MTPRVLLLLLLLATGTSQAASLRCGSALVSTGSTTHEVRGKCGEPLSVTPLGERQVTDGYGYRQVEFVEEWAYGPWNGMLYFLTFRGGRLDQVDSKRAN</sequence>
<dbReference type="Pfam" id="PF11006">
    <property type="entry name" value="DUF2845"/>
    <property type="match status" value="1"/>
</dbReference>